<dbReference type="STRING" id="394193.SAMN04489732_10433"/>
<organism evidence="6 7">
    <name type="scientific">Amycolatopsis saalfeldensis</name>
    <dbReference type="NCBI Taxonomy" id="394193"/>
    <lineage>
        <taxon>Bacteria</taxon>
        <taxon>Bacillati</taxon>
        <taxon>Actinomycetota</taxon>
        <taxon>Actinomycetes</taxon>
        <taxon>Pseudonocardiales</taxon>
        <taxon>Pseudonocardiaceae</taxon>
        <taxon>Amycolatopsis</taxon>
    </lineage>
</organism>
<dbReference type="InterPro" id="IPR036291">
    <property type="entry name" value="NAD(P)-bd_dom_sf"/>
</dbReference>
<dbReference type="InterPro" id="IPR057326">
    <property type="entry name" value="KR_dom"/>
</dbReference>
<dbReference type="PANTHER" id="PTHR43976">
    <property type="entry name" value="SHORT CHAIN DEHYDROGENASE"/>
    <property type="match status" value="1"/>
</dbReference>
<dbReference type="SMART" id="SM00822">
    <property type="entry name" value="PKS_KR"/>
    <property type="match status" value="1"/>
</dbReference>
<sequence length="208" mass="21608">MAQTWFITGTSRGLGRALAQAVLEAGDRVVATARRPEQLADLAASHGDRLLALALDVTDPGAVHTAIATALARFGRLDVVVNNAGYANVAPHLRAQGGGTVVQFSSARGRVGGVPGLAAYQAAKFAVDGFSRALAAETAPFGVRVLTVPRATSPRSARCSSATAVPSVIRPERWRSSPRPSSGEPGPATGSWARLIQPLSHRTGRSRK</sequence>
<gene>
    <name evidence="6" type="ORF">SAMN04489732_10433</name>
</gene>
<evidence type="ECO:0000256" key="1">
    <source>
        <dbReference type="ARBA" id="ARBA00006484"/>
    </source>
</evidence>
<dbReference type="InterPro" id="IPR002347">
    <property type="entry name" value="SDR_fam"/>
</dbReference>
<evidence type="ECO:0000256" key="4">
    <source>
        <dbReference type="SAM" id="MobiDB-lite"/>
    </source>
</evidence>
<dbReference type="PANTHER" id="PTHR43976:SF16">
    <property type="entry name" value="SHORT-CHAIN DEHYDROGENASE_REDUCTASE FAMILY PROTEIN"/>
    <property type="match status" value="1"/>
</dbReference>
<comment type="similarity">
    <text evidence="1 3">Belongs to the short-chain dehydrogenases/reductases (SDR) family.</text>
</comment>
<dbReference type="GO" id="GO:0016491">
    <property type="term" value="F:oxidoreductase activity"/>
    <property type="evidence" value="ECO:0007669"/>
    <property type="project" value="UniProtKB-KW"/>
</dbReference>
<feature type="domain" description="Ketoreductase" evidence="5">
    <location>
        <begin position="3"/>
        <end position="157"/>
    </location>
</feature>
<dbReference type="InterPro" id="IPR051911">
    <property type="entry name" value="SDR_oxidoreductase"/>
</dbReference>
<evidence type="ECO:0000256" key="2">
    <source>
        <dbReference type="ARBA" id="ARBA00023002"/>
    </source>
</evidence>
<dbReference type="AlphaFoldDB" id="A0A1H8VG39"/>
<feature type="region of interest" description="Disordered" evidence="4">
    <location>
        <begin position="155"/>
        <end position="208"/>
    </location>
</feature>
<accession>A0A1H8VG39</accession>
<reference evidence="6 7" key="1">
    <citation type="submission" date="2016-10" db="EMBL/GenBank/DDBJ databases">
        <authorList>
            <person name="de Groot N.N."/>
        </authorList>
    </citation>
    <scope>NUCLEOTIDE SEQUENCE [LARGE SCALE GENOMIC DNA]</scope>
    <source>
        <strain evidence="6 7">DSM 44993</strain>
    </source>
</reference>
<evidence type="ECO:0000313" key="7">
    <source>
        <dbReference type="Proteomes" id="UP000198582"/>
    </source>
</evidence>
<feature type="compositionally biased region" description="Polar residues" evidence="4">
    <location>
        <begin position="155"/>
        <end position="164"/>
    </location>
</feature>
<name>A0A1H8VG39_9PSEU</name>
<evidence type="ECO:0000313" key="6">
    <source>
        <dbReference type="EMBL" id="SEP14432.1"/>
    </source>
</evidence>
<keyword evidence="7" id="KW-1185">Reference proteome</keyword>
<dbReference type="Pfam" id="PF13561">
    <property type="entry name" value="adh_short_C2"/>
    <property type="match status" value="1"/>
</dbReference>
<feature type="compositionally biased region" description="Low complexity" evidence="4">
    <location>
        <begin position="177"/>
        <end position="187"/>
    </location>
</feature>
<dbReference type="EMBL" id="FOEF01000004">
    <property type="protein sequence ID" value="SEP14432.1"/>
    <property type="molecule type" value="Genomic_DNA"/>
</dbReference>
<dbReference type="RefSeq" id="WP_091616439.1">
    <property type="nucleotide sequence ID" value="NZ_FOEF01000004.1"/>
</dbReference>
<dbReference type="Gene3D" id="3.40.50.720">
    <property type="entry name" value="NAD(P)-binding Rossmann-like Domain"/>
    <property type="match status" value="2"/>
</dbReference>
<dbReference type="SUPFAM" id="SSF51735">
    <property type="entry name" value="NAD(P)-binding Rossmann-fold domains"/>
    <property type="match status" value="1"/>
</dbReference>
<dbReference type="PRINTS" id="PR00081">
    <property type="entry name" value="GDHRDH"/>
</dbReference>
<dbReference type="Proteomes" id="UP000198582">
    <property type="component" value="Unassembled WGS sequence"/>
</dbReference>
<dbReference type="PRINTS" id="PR00080">
    <property type="entry name" value="SDRFAMILY"/>
</dbReference>
<proteinExistence type="inferred from homology"/>
<evidence type="ECO:0000256" key="3">
    <source>
        <dbReference type="RuleBase" id="RU000363"/>
    </source>
</evidence>
<dbReference type="Pfam" id="PF00106">
    <property type="entry name" value="adh_short"/>
    <property type="match status" value="1"/>
</dbReference>
<keyword evidence="2" id="KW-0560">Oxidoreductase</keyword>
<dbReference type="OrthoDB" id="9792003at2"/>
<evidence type="ECO:0000259" key="5">
    <source>
        <dbReference type="SMART" id="SM00822"/>
    </source>
</evidence>
<protein>
    <submittedName>
        <fullName evidence="6">Short chain dehydrogenase</fullName>
    </submittedName>
</protein>